<dbReference type="InterPro" id="IPR042036">
    <property type="entry name" value="RRP8_N"/>
</dbReference>
<evidence type="ECO:0000256" key="8">
    <source>
        <dbReference type="ARBA" id="ARBA00076672"/>
    </source>
</evidence>
<feature type="compositionally biased region" description="Basic and acidic residues" evidence="11">
    <location>
        <begin position="112"/>
        <end position="121"/>
    </location>
</feature>
<feature type="region of interest" description="Disordered" evidence="11">
    <location>
        <begin position="1"/>
        <end position="156"/>
    </location>
</feature>
<comment type="similarity">
    <text evidence="2 9">Belongs to the methyltransferase superfamily. RRP8 family.</text>
</comment>
<dbReference type="AlphaFoldDB" id="A0A1D2VMU2"/>
<dbReference type="GO" id="GO:0042273">
    <property type="term" value="P:ribosomal large subunit biogenesis"/>
    <property type="evidence" value="ECO:0007669"/>
    <property type="project" value="EnsemblFungi"/>
</dbReference>
<dbReference type="InterPro" id="IPR007823">
    <property type="entry name" value="RRP8"/>
</dbReference>
<dbReference type="PANTHER" id="PTHR12787:SF0">
    <property type="entry name" value="RIBOSOMAL RNA-PROCESSING PROTEIN 8"/>
    <property type="match status" value="1"/>
</dbReference>
<dbReference type="PANTHER" id="PTHR12787">
    <property type="entry name" value="RIBOSOMAL RNA-PROCESSING PROTEIN 8"/>
    <property type="match status" value="1"/>
</dbReference>
<keyword evidence="4 9" id="KW-0489">Methyltransferase</keyword>
<dbReference type="InterPro" id="IPR029063">
    <property type="entry name" value="SAM-dependent_MTases_sf"/>
</dbReference>
<dbReference type="FunCoup" id="A0A1D2VMU2">
    <property type="interactions" value="299"/>
</dbReference>
<evidence type="ECO:0000256" key="4">
    <source>
        <dbReference type="ARBA" id="ARBA00022603"/>
    </source>
</evidence>
<keyword evidence="5 9" id="KW-0808">Transferase</keyword>
<reference evidence="13" key="1">
    <citation type="submission" date="2016-05" db="EMBL/GenBank/DDBJ databases">
        <title>Comparative genomics of biotechnologically important yeasts.</title>
        <authorList>
            <consortium name="DOE Joint Genome Institute"/>
            <person name="Riley R."/>
            <person name="Haridas S."/>
            <person name="Wolfe K.H."/>
            <person name="Lopes M.R."/>
            <person name="Hittinger C.T."/>
            <person name="Goker M."/>
            <person name="Salamov A."/>
            <person name="Wisecaver J."/>
            <person name="Long T.M."/>
            <person name="Aerts A.L."/>
            <person name="Barry K."/>
            <person name="Choi C."/>
            <person name="Clum A."/>
            <person name="Coughlan A.Y."/>
            <person name="Deshpande S."/>
            <person name="Douglass A.P."/>
            <person name="Hanson S.J."/>
            <person name="Klenk H.-P."/>
            <person name="Labutti K."/>
            <person name="Lapidus A."/>
            <person name="Lindquist E."/>
            <person name="Lipzen A."/>
            <person name="Meier-Kolthoff J.P."/>
            <person name="Ohm R.A."/>
            <person name="Otillar R.P."/>
            <person name="Pangilinan J."/>
            <person name="Peng Y."/>
            <person name="Rokas A."/>
            <person name="Rosa C.A."/>
            <person name="Scheuner C."/>
            <person name="Sibirny A.A."/>
            <person name="Slot J.C."/>
            <person name="Stielow J.B."/>
            <person name="Sun H."/>
            <person name="Kurtzman C.P."/>
            <person name="Blackwell M."/>
            <person name="Grigoriev I.V."/>
            <person name="Jeffries T.W."/>
        </authorList>
    </citation>
    <scope>NUCLEOTIDE SEQUENCE [LARGE SCALE GENOMIC DNA]</scope>
    <source>
        <strain evidence="13">DSM 1968</strain>
    </source>
</reference>
<gene>
    <name evidence="12" type="ORF">ASCRUDRAFT_74378</name>
</gene>
<dbReference type="EC" id="2.1.1.-" evidence="9"/>
<evidence type="ECO:0000313" key="12">
    <source>
        <dbReference type="EMBL" id="ODV62932.1"/>
    </source>
</evidence>
<dbReference type="RefSeq" id="XP_020049239.1">
    <property type="nucleotide sequence ID" value="XM_020192661.1"/>
</dbReference>
<dbReference type="InParanoid" id="A0A1D2VMU2"/>
<dbReference type="GO" id="GO:0005730">
    <property type="term" value="C:nucleolus"/>
    <property type="evidence" value="ECO:0007669"/>
    <property type="project" value="UniProtKB-SubCell"/>
</dbReference>
<dbReference type="Gene3D" id="3.40.50.150">
    <property type="entry name" value="Vaccinia Virus protein VP39"/>
    <property type="match status" value="1"/>
</dbReference>
<accession>A0A1D2VMU2</accession>
<dbReference type="GeneID" id="30966297"/>
<proteinExistence type="inferred from homology"/>
<evidence type="ECO:0000256" key="1">
    <source>
        <dbReference type="ARBA" id="ARBA00004604"/>
    </source>
</evidence>
<comment type="subcellular location">
    <subcellularLocation>
        <location evidence="1 9">Nucleus</location>
        <location evidence="1 9">Nucleolus</location>
    </subcellularLocation>
</comment>
<feature type="non-terminal residue" evidence="12">
    <location>
        <position position="505"/>
    </location>
</feature>
<sequence>MALFKVNGWDLKEDVKFGSSSEIKNDKKKNKEKKDKRVTDREVNDRKDFNKNRNEFKNENRKDYKSNKNENKKDYQSNKNEMKSPKRTNSEIDDDDNNDNNKRKVKRRRNKQRQDKTEKSNSKLKQNNNGDISGNITGNENDKVGKDGNKKKKEIGSEVVNKVGKPVSTLTPLQRKMMAKLSGSRFRYINEQLYTISSQDAFSMLKNEPALFDAYHEGFRSQVQSWPQNPVDVFVEQFRERAKRNVNAPGGLPGLSNKSIVVADMGCGEAELEKHIMEFVKVFNSKKSTSGFNKFKRNNKFKSNQKLEVKIHSFDLKKANERITVADISNVPLANNSCSIVIFCLALMGNNFLDFIKEAWRILAPNGELWIAEIKSRFTDTHLKFKNRIEDDEMDEFDRVGGLNIEGSENALKLYGEKFERQRSSGKQEQSESQMQSQGQEFINVLKLLGFFYKNKDDSNKMFIRFEFFKPSQEILEERKAKLERRKKFIEIESEREELDKRREK</sequence>
<name>A0A1D2VMU2_9ASCO</name>
<evidence type="ECO:0000313" key="13">
    <source>
        <dbReference type="Proteomes" id="UP000095038"/>
    </source>
</evidence>
<keyword evidence="7 9" id="KW-0539">Nucleus</keyword>
<organism evidence="12 13">
    <name type="scientific">Ascoidea rubescens DSM 1968</name>
    <dbReference type="NCBI Taxonomy" id="1344418"/>
    <lineage>
        <taxon>Eukaryota</taxon>
        <taxon>Fungi</taxon>
        <taxon>Dikarya</taxon>
        <taxon>Ascomycota</taxon>
        <taxon>Saccharomycotina</taxon>
        <taxon>Saccharomycetes</taxon>
        <taxon>Ascoideaceae</taxon>
        <taxon>Ascoidea</taxon>
    </lineage>
</organism>
<dbReference type="EMBL" id="KV454476">
    <property type="protein sequence ID" value="ODV62932.1"/>
    <property type="molecule type" value="Genomic_DNA"/>
</dbReference>
<evidence type="ECO:0000256" key="10">
    <source>
        <dbReference type="SAM" id="Coils"/>
    </source>
</evidence>
<dbReference type="Pfam" id="PF05148">
    <property type="entry name" value="Methyltransf_8"/>
    <property type="match status" value="2"/>
</dbReference>
<keyword evidence="10" id="KW-0175">Coiled coil</keyword>
<protein>
    <recommendedName>
        <fullName evidence="8 9">Ribosomal RNA-processing protein 8</fullName>
        <ecNumber evidence="9">2.1.1.-</ecNumber>
    </recommendedName>
</protein>
<evidence type="ECO:0000256" key="2">
    <source>
        <dbReference type="ARBA" id="ARBA00006301"/>
    </source>
</evidence>
<dbReference type="GO" id="GO:0016433">
    <property type="term" value="F:rRNA (adenine) methyltransferase activity"/>
    <property type="evidence" value="ECO:0007669"/>
    <property type="project" value="EnsemblFungi"/>
</dbReference>
<keyword evidence="13" id="KW-1185">Reference proteome</keyword>
<evidence type="ECO:0000256" key="3">
    <source>
        <dbReference type="ARBA" id="ARBA00022552"/>
    </source>
</evidence>
<feature type="compositionally biased region" description="Polar residues" evidence="11">
    <location>
        <begin position="123"/>
        <end position="137"/>
    </location>
</feature>
<feature type="compositionally biased region" description="Basic and acidic residues" evidence="11">
    <location>
        <begin position="32"/>
        <end position="90"/>
    </location>
</feature>
<dbReference type="SUPFAM" id="SSF53335">
    <property type="entry name" value="S-adenosyl-L-methionine-dependent methyltransferases"/>
    <property type="match status" value="1"/>
</dbReference>
<dbReference type="STRING" id="1344418.A0A1D2VMU2"/>
<dbReference type="FunFam" id="1.10.10.2150:FF:000001">
    <property type="entry name" value="Ribosomal RNA-processing protein 8"/>
    <property type="match status" value="1"/>
</dbReference>
<evidence type="ECO:0000256" key="7">
    <source>
        <dbReference type="ARBA" id="ARBA00023242"/>
    </source>
</evidence>
<comment type="function">
    <text evidence="9">S-adenosyl-L-methionine-dependent methyltransferase that specifically methylates the N(1) position of adenine in helix 25.1 in 25S rRNA. Required both for ribosomal 40S and 60S subunits biogenesis. Required for efficient pre-rRNA cleavage at site A2.</text>
</comment>
<keyword evidence="3 9" id="KW-0698">rRNA processing</keyword>
<dbReference type="GO" id="GO:0030686">
    <property type="term" value="C:90S preribosome"/>
    <property type="evidence" value="ECO:0007669"/>
    <property type="project" value="EnsemblFungi"/>
</dbReference>
<dbReference type="Gene3D" id="1.10.10.2150">
    <property type="entry name" value="Ribosomal RNA-processing protein 8, N-terminal domain"/>
    <property type="match status" value="1"/>
</dbReference>
<evidence type="ECO:0000256" key="11">
    <source>
        <dbReference type="SAM" id="MobiDB-lite"/>
    </source>
</evidence>
<keyword evidence="6 9" id="KW-0949">S-adenosyl-L-methionine</keyword>
<evidence type="ECO:0000256" key="6">
    <source>
        <dbReference type="ARBA" id="ARBA00022691"/>
    </source>
</evidence>
<dbReference type="OrthoDB" id="10258825at2759"/>
<feature type="coiled-coil region" evidence="10">
    <location>
        <begin position="473"/>
        <end position="500"/>
    </location>
</feature>
<evidence type="ECO:0000256" key="5">
    <source>
        <dbReference type="ARBA" id="ARBA00022679"/>
    </source>
</evidence>
<evidence type="ECO:0000256" key="9">
    <source>
        <dbReference type="RuleBase" id="RU365074"/>
    </source>
</evidence>
<dbReference type="Proteomes" id="UP000095038">
    <property type="component" value="Unassembled WGS sequence"/>
</dbReference>